<organism evidence="2 3">
    <name type="scientific">Gilliamella bombicola</name>
    <dbReference type="NCBI Taxonomy" id="1798182"/>
    <lineage>
        <taxon>Bacteria</taxon>
        <taxon>Pseudomonadati</taxon>
        <taxon>Pseudomonadota</taxon>
        <taxon>Gammaproteobacteria</taxon>
        <taxon>Orbales</taxon>
        <taxon>Orbaceae</taxon>
        <taxon>Gilliamella</taxon>
    </lineage>
</organism>
<keyword evidence="1" id="KW-0472">Membrane</keyword>
<evidence type="ECO:0000313" key="3">
    <source>
        <dbReference type="Proteomes" id="UP000199670"/>
    </source>
</evidence>
<name>A0A1C3ZV23_9GAMM</name>
<evidence type="ECO:0000313" key="2">
    <source>
        <dbReference type="EMBL" id="SCB86267.1"/>
    </source>
</evidence>
<accession>A0A1C3ZV23</accession>
<gene>
    <name evidence="2" type="ORF">GA0061081_102109</name>
</gene>
<keyword evidence="1" id="KW-1133">Transmembrane helix</keyword>
<evidence type="ECO:0000256" key="1">
    <source>
        <dbReference type="SAM" id="Phobius"/>
    </source>
</evidence>
<reference evidence="3" key="1">
    <citation type="submission" date="2016-08" db="EMBL/GenBank/DDBJ databases">
        <authorList>
            <person name="Varghese N."/>
            <person name="Submissions Spin"/>
        </authorList>
    </citation>
    <scope>NUCLEOTIDE SEQUENCE [LARGE SCALE GENOMIC DNA]</scope>
    <source>
        <strain evidence="3">R-53248</strain>
    </source>
</reference>
<feature type="transmembrane region" description="Helical" evidence="1">
    <location>
        <begin position="5"/>
        <end position="22"/>
    </location>
</feature>
<dbReference type="Proteomes" id="UP000199670">
    <property type="component" value="Unassembled WGS sequence"/>
</dbReference>
<keyword evidence="1" id="KW-0812">Transmembrane</keyword>
<proteinExistence type="predicted"/>
<dbReference type="AlphaFoldDB" id="A0A1C3ZV23"/>
<sequence length="76" mass="8606">MKKYILGVGFMIGCIVLVRMVWHGYFFEETNNAYVHGNVSIVPTRVPEIITDVLVLDNHKVRKGDLLAILGDSYIL</sequence>
<protein>
    <submittedName>
        <fullName evidence="2">Membrane fusion protein, multidrug efflux system</fullName>
    </submittedName>
</protein>
<keyword evidence="3" id="KW-1185">Reference proteome</keyword>
<dbReference type="STRING" id="1798182.GA0061081_102109"/>
<dbReference type="EMBL" id="FMAQ01000002">
    <property type="protein sequence ID" value="SCB86267.1"/>
    <property type="molecule type" value="Genomic_DNA"/>
</dbReference>